<dbReference type="PANTHER" id="PTHR34033:SF1">
    <property type="entry name" value="AP-5 COMPLEX SUBUNIT BETA-1"/>
    <property type="match status" value="1"/>
</dbReference>
<keyword evidence="5" id="KW-1185">Reference proteome</keyword>
<evidence type="ECO:0000313" key="5">
    <source>
        <dbReference type="Proteomes" id="UP001374579"/>
    </source>
</evidence>
<sequence length="877" mass="98309">MTIMAATRRRVADDGRQTLSNIRRNLSKGTVEKLFEDESFVFELLDALYEEEVDVTVKTELLAVLEQYGLDRLEASCAEQVAARLLDVLQEQRGSSDRLRFVVQLMLTLTSLVVTNDMLKTEPCGSLVSHLWEIVGRVNDVPSRRLRGCACQCLRQLETWSPGLLSRYKDRLVQAMREERTHVFQDYATLLSTVLTNLSARGDSTPADSIPADEVVPPLSFLMDNAFLFTPSGLWPVVLSVMELVKTTVHVAPSIFKPLMLQNLTSVDPCMLHIVLYIQKAFQGEILTAEEESQLLQRLTSGVNILTLRPAQRLLILQWIKAYLQQGGAEELQEEETAGSLQRVLHPTVFDSLDIHVDKLNVLTRSYPTDEDHNLGEDIHYLKRLALTTGNDQATVGLYRVLFAAYTHHQTQRVSDAVIKITQDLVVDYPHLIPLILDFLLAIKETLSDSTVYQATLSSLHSQVLSARQAEVLSHFRFYLQVLSASAKQPHIQQQKTIQFLVGLVRYAESSGACDWELGCAVLTVCRNLLLHHCSDYIYYDLGELLFEMQTSFSDCDIRNRARLLYALLAGASDEKLRDVLGSKLLGGVVLSQNITNMLTGSSQNLGKAEVIHMEKTGLEWQRVSLTPVFSSLESPSDLVHSLHVTGRLESYFQHLAYLKAELVYQYTLSLSETSEYEVLSAVSVRLKASTETFTPAPDIHLLSISKLGSKELTLRLVPRVPQPSVIDVQAMFCTEDHSTVSCLLDPVGVTFTDLTLTLPWQELGVDVLQDRHCVFDELWAVLTADSNHARQQGVESVKVVQCATDRIHRALNAFHLPHPSGDEGIVDKYLMFLPPSYHLLLQVVAQSNKQVVSMATDYWQILPCVSNYLNTIDSAT</sequence>
<proteinExistence type="predicted"/>
<dbReference type="InterPro" id="IPR016024">
    <property type="entry name" value="ARM-type_fold"/>
</dbReference>
<comment type="caution">
    <text evidence="4">The sequence shown here is derived from an EMBL/GenBank/DDBJ whole genome shotgun (WGS) entry which is preliminary data.</text>
</comment>
<protein>
    <recommendedName>
        <fullName evidence="6">Adaptor-related protein complex 5 beta subunit</fullName>
    </recommendedName>
</protein>
<dbReference type="GO" id="GO:0030119">
    <property type="term" value="C:AP-type membrane coat adaptor complex"/>
    <property type="evidence" value="ECO:0007669"/>
    <property type="project" value="TreeGrafter"/>
</dbReference>
<evidence type="ECO:0008006" key="6">
    <source>
        <dbReference type="Google" id="ProtNLM"/>
    </source>
</evidence>
<feature type="domain" description="AP-5 complex subunit beta-1 beta-barrel" evidence="2">
    <location>
        <begin position="682"/>
        <end position="748"/>
    </location>
</feature>
<evidence type="ECO:0000259" key="3">
    <source>
        <dbReference type="Pfam" id="PF21590"/>
    </source>
</evidence>
<dbReference type="Proteomes" id="UP001374579">
    <property type="component" value="Unassembled WGS sequence"/>
</dbReference>
<gene>
    <name evidence="4" type="ORF">V1264_002225</name>
</gene>
<dbReference type="Pfam" id="PF21589">
    <property type="entry name" value="AP5B1_barrel"/>
    <property type="match status" value="1"/>
</dbReference>
<dbReference type="InterPro" id="IPR048979">
    <property type="entry name" value="AP5B1_middle"/>
</dbReference>
<dbReference type="InterPro" id="IPR048981">
    <property type="entry name" value="AP5B1_C"/>
</dbReference>
<dbReference type="InterPro" id="IPR048980">
    <property type="entry name" value="AP5B1_barrel"/>
</dbReference>
<dbReference type="PANTHER" id="PTHR34033">
    <property type="entry name" value="AP-5 COMPLEX SUBUNIT BETA-1"/>
    <property type="match status" value="1"/>
</dbReference>
<dbReference type="EMBL" id="JBAMIC010000001">
    <property type="protein sequence ID" value="KAK7116564.1"/>
    <property type="molecule type" value="Genomic_DNA"/>
</dbReference>
<dbReference type="SUPFAM" id="SSF48371">
    <property type="entry name" value="ARM repeat"/>
    <property type="match status" value="1"/>
</dbReference>
<evidence type="ECO:0000259" key="1">
    <source>
        <dbReference type="Pfam" id="PF21588"/>
    </source>
</evidence>
<name>A0AAN9C3M8_9CAEN</name>
<dbReference type="AlphaFoldDB" id="A0AAN9C3M8"/>
<dbReference type="Pfam" id="PF21588">
    <property type="entry name" value="AP5B1_middle"/>
    <property type="match status" value="1"/>
</dbReference>
<dbReference type="GO" id="GO:0005765">
    <property type="term" value="C:lysosomal membrane"/>
    <property type="evidence" value="ECO:0007669"/>
    <property type="project" value="TreeGrafter"/>
</dbReference>
<dbReference type="InterPro" id="IPR038741">
    <property type="entry name" value="AP5B1"/>
</dbReference>
<dbReference type="Pfam" id="PF21590">
    <property type="entry name" value="AP5B1_C"/>
    <property type="match status" value="1"/>
</dbReference>
<reference evidence="4 5" key="1">
    <citation type="submission" date="2024-02" db="EMBL/GenBank/DDBJ databases">
        <title>Chromosome-scale genome assembly of the rough periwinkle Littorina saxatilis.</title>
        <authorList>
            <person name="De Jode A."/>
            <person name="Faria R."/>
            <person name="Formenti G."/>
            <person name="Sims Y."/>
            <person name="Smith T.P."/>
            <person name="Tracey A."/>
            <person name="Wood J.M.D."/>
            <person name="Zagrodzka Z.B."/>
            <person name="Johannesson K."/>
            <person name="Butlin R.K."/>
            <person name="Leder E.H."/>
        </authorList>
    </citation>
    <scope>NUCLEOTIDE SEQUENCE [LARGE SCALE GENOMIC DNA]</scope>
    <source>
        <strain evidence="4">Snail1</strain>
        <tissue evidence="4">Muscle</tissue>
    </source>
</reference>
<accession>A0AAN9C3M8</accession>
<dbReference type="GO" id="GO:0016197">
    <property type="term" value="P:endosomal transport"/>
    <property type="evidence" value="ECO:0007669"/>
    <property type="project" value="InterPro"/>
</dbReference>
<evidence type="ECO:0000313" key="4">
    <source>
        <dbReference type="EMBL" id="KAK7116564.1"/>
    </source>
</evidence>
<feature type="domain" description="AP5B1 C-terminal" evidence="3">
    <location>
        <begin position="775"/>
        <end position="873"/>
    </location>
</feature>
<evidence type="ECO:0000259" key="2">
    <source>
        <dbReference type="Pfam" id="PF21589"/>
    </source>
</evidence>
<organism evidence="4 5">
    <name type="scientific">Littorina saxatilis</name>
    <dbReference type="NCBI Taxonomy" id="31220"/>
    <lineage>
        <taxon>Eukaryota</taxon>
        <taxon>Metazoa</taxon>
        <taxon>Spiralia</taxon>
        <taxon>Lophotrochozoa</taxon>
        <taxon>Mollusca</taxon>
        <taxon>Gastropoda</taxon>
        <taxon>Caenogastropoda</taxon>
        <taxon>Littorinimorpha</taxon>
        <taxon>Littorinoidea</taxon>
        <taxon>Littorinidae</taxon>
        <taxon>Littorina</taxon>
    </lineage>
</organism>
<feature type="domain" description="AP5B1 middle" evidence="1">
    <location>
        <begin position="219"/>
        <end position="577"/>
    </location>
</feature>